<evidence type="ECO:0000313" key="1">
    <source>
        <dbReference type="EMBL" id="SDA82187.1"/>
    </source>
</evidence>
<evidence type="ECO:0008006" key="3">
    <source>
        <dbReference type="Google" id="ProtNLM"/>
    </source>
</evidence>
<gene>
    <name evidence="1" type="ORF">SAMN03080617_02554</name>
</gene>
<name>A0A1G5YJI9_9BACT</name>
<dbReference type="EMBL" id="FMXE01000017">
    <property type="protein sequence ID" value="SDA82187.1"/>
    <property type="molecule type" value="Genomic_DNA"/>
</dbReference>
<dbReference type="InterPro" id="IPR014580">
    <property type="entry name" value="UCP033199"/>
</dbReference>
<dbReference type="Gene3D" id="1.10.8.290">
    <property type="entry name" value="uncharacterized protein sp1917 domain"/>
    <property type="match status" value="1"/>
</dbReference>
<dbReference type="OrthoDB" id="3192540at2"/>
<dbReference type="InterPro" id="IPR023204">
    <property type="entry name" value="SP1917_dom_sf"/>
</dbReference>
<dbReference type="RefSeq" id="WP_092730540.1">
    <property type="nucleotide sequence ID" value="NZ_FMXE01000017.1"/>
</dbReference>
<dbReference type="AlphaFoldDB" id="A0A1G5YJI9"/>
<dbReference type="Proteomes" id="UP000198756">
    <property type="component" value="Unassembled WGS sequence"/>
</dbReference>
<sequence length="121" mass="13912">MNTSPEHDARMAKMTFASVYPHYVNKVERKGRTKAELHQVITWLTGFDDQKLQELISQKATFETFFGAANLNPNAHLITGAICGYRIEEIETPLTKQVRYLDKLVDELAKGRKMEKILRES</sequence>
<organism evidence="1 2">
    <name type="scientific">Algoriphagus alkaliphilus</name>
    <dbReference type="NCBI Taxonomy" id="279824"/>
    <lineage>
        <taxon>Bacteria</taxon>
        <taxon>Pseudomonadati</taxon>
        <taxon>Bacteroidota</taxon>
        <taxon>Cytophagia</taxon>
        <taxon>Cytophagales</taxon>
        <taxon>Cyclobacteriaceae</taxon>
        <taxon>Algoriphagus</taxon>
    </lineage>
</organism>
<dbReference type="Pfam" id="PF09966">
    <property type="entry name" value="DUF2200"/>
    <property type="match status" value="1"/>
</dbReference>
<keyword evidence="2" id="KW-1185">Reference proteome</keyword>
<proteinExistence type="predicted"/>
<accession>A0A1G5YJI9</accession>
<dbReference type="PIRSF" id="PIRSF033199">
    <property type="entry name" value="UCP033199"/>
    <property type="match status" value="1"/>
</dbReference>
<evidence type="ECO:0000313" key="2">
    <source>
        <dbReference type="Proteomes" id="UP000198756"/>
    </source>
</evidence>
<reference evidence="2" key="1">
    <citation type="submission" date="2016-10" db="EMBL/GenBank/DDBJ databases">
        <authorList>
            <person name="Varghese N."/>
            <person name="Submissions S."/>
        </authorList>
    </citation>
    <scope>NUCLEOTIDE SEQUENCE [LARGE SCALE GENOMIC DNA]</scope>
    <source>
        <strain evidence="2">DSM 22703</strain>
    </source>
</reference>
<protein>
    <recommendedName>
        <fullName evidence="3">DUF2200 domain-containing protein</fullName>
    </recommendedName>
</protein>